<dbReference type="Gene3D" id="3.40.309.10">
    <property type="entry name" value="Aldehyde Dehydrogenase, Chain A, domain 2"/>
    <property type="match status" value="1"/>
</dbReference>
<dbReference type="InterPro" id="IPR024082">
    <property type="entry name" value="PRODH_PutA_dom_II"/>
</dbReference>
<dbReference type="Pfam" id="PF01619">
    <property type="entry name" value="Pro_dh"/>
    <property type="match status" value="1"/>
</dbReference>
<dbReference type="EMBL" id="JANQAO010000003">
    <property type="protein sequence ID" value="MDM5147761.1"/>
    <property type="molecule type" value="Genomic_DNA"/>
</dbReference>
<reference evidence="9" key="2">
    <citation type="journal article" date="2023" name="Microbiome">
        <title>Synthase-selected sorting approach identifies a beta-lactone synthase in a nudibranch symbiotic bacterium.</title>
        <authorList>
            <person name="Dzunkova M."/>
            <person name="La Clair J.J."/>
            <person name="Tyml T."/>
            <person name="Doud D."/>
            <person name="Schulz F."/>
            <person name="Piquer-Esteban S."/>
            <person name="Porcel Sanchis D."/>
            <person name="Osborn A."/>
            <person name="Robinson D."/>
            <person name="Louie K.B."/>
            <person name="Bowen B.P."/>
            <person name="Bowers R.M."/>
            <person name="Lee J."/>
            <person name="Arnau V."/>
            <person name="Diaz-Villanueva W."/>
            <person name="Stepanauskas R."/>
            <person name="Gosliner T."/>
            <person name="Date S.V."/>
            <person name="Northen T.R."/>
            <person name="Cheng J.F."/>
            <person name="Burkart M.D."/>
            <person name="Woyke T."/>
        </authorList>
    </citation>
    <scope>NUCLEOTIDE SEQUENCE</scope>
    <source>
        <strain evidence="9">Df01</strain>
    </source>
</reference>
<dbReference type="Pfam" id="PF00171">
    <property type="entry name" value="Aldedh"/>
    <property type="match status" value="1"/>
</dbReference>
<dbReference type="NCBIfam" id="TIGR01238">
    <property type="entry name" value="D1pyr5carbox3"/>
    <property type="match status" value="1"/>
</dbReference>
<comment type="pathway">
    <text evidence="5">Amino-acid degradation; L-proline degradation into L-glutamate; L-glutamate from L-proline: step 1/2.</text>
</comment>
<dbReference type="Gene3D" id="3.20.20.220">
    <property type="match status" value="1"/>
</dbReference>
<dbReference type="PIRSF" id="PIRSF000197">
    <property type="entry name" value="Bifunct_PutA"/>
    <property type="match status" value="1"/>
</dbReference>
<sequence length="1015" mass="113519">MIMKRLNQLKKTIVSSKLTDELSSVEGLLRNNEVSVEQREYIRTEAINLVEQSRQNYKGDLLSLFLLEFSLSNQEGIALMCLAESLLRVKDSFTADKLIEEKIKSGNWSKHIGESSSLLVNASTWGLLFTGKIITLDDDLIDQPANWFKRTFSRLGEPLIRQAMYKAIEIMSKQYVLGETIDKALKRCDNRFLYSFDMLGEGARSAQQAADYLASYTEAIHTIGKKQLKKSNNNSDCNQSIYHAANVSIKLSALHPRYEHLQKDTIIKELLPKLVQLCVLAKSYGISISIDAEEADRLDLSLDLFSILAFEPELIDWNGLGLVVQAYQKRAYLVLKWLVELAKSSQRKIIVRLVKGAYWDTEIKHAQELGLNDYPVFTRKENTDFCYEVCASYLLKNCNDIYPQFATHNAYSLAYIEKLTEGSNIEFEFQRLHGMGSTLYQCYLDNNKNEAAPIRVYAPVGKHEKLLPYLVRRLLENGANSSFVNRFLDAKVAPNHLVKDTLELVKNNTTHSNPSIPLPCDLYRHQNDLRDNSKGLDLSCSIQVAQLQVTSNIPIVKQHSEKEIQQIFNKALAVQDSWQKLGFNKRADLLDKVAKQLEDNQLELISIITNEAKRTQDDSISEVREAIDFCRYYAQQARLKLATPIKMSGPTGESNYLSFHGKGVFVCISPWNFPLAIFMGQVMAALVTGNTVIAKPAEQTPYIAQFTLQLCRKAGIPEDVLQLAIGDGAKIAEIVFTNPQLAGVAFTGSTQTASIINQQLAKRKGSIATLIAETGGQNCMVTDSSVLLETLVDDVVLSAFKSAGQRCSAMRVLWLQEEVAESAIELLIGAMKELNVGQPQKLSTDVGPVIDQIAATRLNKHINKMKKEATLLFQTSINDSEFEHFVAPTLVELKSLSQLQEEVFGPVLHIIRYSSNELDKVIAEINNTHYNLTLGIHSRVMSFANKIIDNTRIGNTYINRNMIGAVVGAQPFGGSGLSGTGPKAGGPNYLLRFINERHCCENLVARGGNFELFNL</sequence>
<dbReference type="Pfam" id="PF14850">
    <property type="entry name" value="Pro_dh-DNA_bdg"/>
    <property type="match status" value="1"/>
</dbReference>
<feature type="domain" description="Proline dehydrogenase PutA" evidence="8">
    <location>
        <begin position="64"/>
        <end position="175"/>
    </location>
</feature>
<comment type="cofactor">
    <cofactor evidence="5">
        <name>FAD</name>
        <dbReference type="ChEBI" id="CHEBI:57692"/>
    </cofactor>
</comment>
<dbReference type="PROSITE" id="PS00070">
    <property type="entry name" value="ALDEHYDE_DEHYDR_CYS"/>
    <property type="match status" value="1"/>
</dbReference>
<keyword evidence="5" id="KW-0805">Transcription regulation</keyword>
<keyword evidence="5" id="KW-0238">DNA-binding</keyword>
<dbReference type="SUPFAM" id="SSF51730">
    <property type="entry name" value="FAD-linked oxidoreductase"/>
    <property type="match status" value="1"/>
</dbReference>
<keyword evidence="5" id="KW-0274">FAD</keyword>
<dbReference type="InterPro" id="IPR024089">
    <property type="entry name" value="PRODH_PutA_dom_I/II"/>
</dbReference>
<dbReference type="InterPro" id="IPR015590">
    <property type="entry name" value="Aldehyde_DH_dom"/>
</dbReference>
<evidence type="ECO:0000256" key="5">
    <source>
        <dbReference type="PIRNR" id="PIRNR000197"/>
    </source>
</evidence>
<evidence type="ECO:0000259" key="7">
    <source>
        <dbReference type="Pfam" id="PF01619"/>
    </source>
</evidence>
<accession>A0ABT7QM32</accession>
<evidence type="ECO:0000256" key="1">
    <source>
        <dbReference type="ARBA" id="ARBA00004786"/>
    </source>
</evidence>
<comment type="pathway">
    <text evidence="1 5">Amino-acid degradation; L-proline degradation into L-glutamate; L-glutamate from L-proline: step 2/2.</text>
</comment>
<comment type="function">
    <text evidence="5">Oxidizes proline to glutamate for use as a carbon and nitrogen source.</text>
</comment>
<dbReference type="Gene3D" id="1.20.5.460">
    <property type="entry name" value="Single helix bin"/>
    <property type="match status" value="1"/>
</dbReference>
<dbReference type="InterPro" id="IPR002872">
    <property type="entry name" value="Proline_DH_dom"/>
</dbReference>
<dbReference type="SUPFAM" id="SSF53720">
    <property type="entry name" value="ALDH-like"/>
    <property type="match status" value="1"/>
</dbReference>
<dbReference type="InterPro" id="IPR016161">
    <property type="entry name" value="Ald_DH/histidinol_DH"/>
</dbReference>
<protein>
    <recommendedName>
        <fullName evidence="5">Bifunctional protein PutA</fullName>
    </recommendedName>
    <domain>
        <recommendedName>
            <fullName evidence="5">Proline dehydrogenase</fullName>
            <ecNumber evidence="5">1.5.5.2</ecNumber>
        </recommendedName>
        <alternativeName>
            <fullName evidence="5">Proline oxidase</fullName>
        </alternativeName>
    </domain>
    <domain>
        <recommendedName>
            <fullName evidence="5">Delta-1-pyrroline-5-carboxylate dehydrogenase</fullName>
            <shortName evidence="5">P5C dehydrogenase</shortName>
            <ecNumber evidence="5">1.2.1.88</ecNumber>
        </recommendedName>
        <alternativeName>
            <fullName evidence="5">L-glutamate gamma-semialdehyde dehydrogenase</fullName>
        </alternativeName>
    </domain>
</protein>
<dbReference type="InterPro" id="IPR005933">
    <property type="entry name" value="PutA_C"/>
</dbReference>
<comment type="catalytic activity">
    <reaction evidence="5">
        <text>L-proline + a quinone = (S)-1-pyrroline-5-carboxylate + a quinol + H(+)</text>
        <dbReference type="Rhea" id="RHEA:23784"/>
        <dbReference type="ChEBI" id="CHEBI:15378"/>
        <dbReference type="ChEBI" id="CHEBI:17388"/>
        <dbReference type="ChEBI" id="CHEBI:24646"/>
        <dbReference type="ChEBI" id="CHEBI:60039"/>
        <dbReference type="ChEBI" id="CHEBI:132124"/>
        <dbReference type="EC" id="1.5.5.2"/>
    </reaction>
</comment>
<keyword evidence="5" id="KW-0285">Flavoprotein</keyword>
<keyword evidence="5" id="KW-0642">Proline metabolism</keyword>
<dbReference type="Gene3D" id="3.40.605.10">
    <property type="entry name" value="Aldehyde Dehydrogenase, Chain A, domain 1"/>
    <property type="match status" value="1"/>
</dbReference>
<keyword evidence="5" id="KW-0804">Transcription</keyword>
<comment type="similarity">
    <text evidence="5">In the C-terminal section; belongs to the aldehyde dehydrogenase family.</text>
</comment>
<dbReference type="PANTHER" id="PTHR42862">
    <property type="entry name" value="DELTA-1-PYRROLINE-5-CARBOXYLATE DEHYDROGENASE 1, ISOFORM A-RELATED"/>
    <property type="match status" value="1"/>
</dbReference>
<evidence type="ECO:0000256" key="4">
    <source>
        <dbReference type="ARBA" id="ARBA00048142"/>
    </source>
</evidence>
<comment type="similarity">
    <text evidence="5">In the N-terminal section; belongs to the proline dehydrogenase family.</text>
</comment>
<dbReference type="InterPro" id="IPR025703">
    <property type="entry name" value="Bifunct_PutA"/>
</dbReference>
<dbReference type="EC" id="1.2.1.88" evidence="5"/>
<evidence type="ECO:0000259" key="8">
    <source>
        <dbReference type="Pfam" id="PF14850"/>
    </source>
</evidence>
<organism evidence="9 10">
    <name type="scientific">Candidatus Doriopsillibacter californiensis</name>
    <dbReference type="NCBI Taxonomy" id="2970740"/>
    <lineage>
        <taxon>Bacteria</taxon>
        <taxon>Pseudomonadati</taxon>
        <taxon>Pseudomonadota</taxon>
        <taxon>Gammaproteobacteria</taxon>
        <taxon>Candidatus Tethybacterales</taxon>
        <taxon>Candidatus Persebacteraceae</taxon>
        <taxon>Candidatus Doriopsillibacter</taxon>
    </lineage>
</organism>
<name>A0ABT7QM32_9GAMM</name>
<evidence type="ECO:0000313" key="9">
    <source>
        <dbReference type="EMBL" id="MDM5147761.1"/>
    </source>
</evidence>
<dbReference type="InterPro" id="IPR016162">
    <property type="entry name" value="Ald_DH_N"/>
</dbReference>
<feature type="domain" description="Aldehyde dehydrogenase" evidence="6">
    <location>
        <begin position="555"/>
        <end position="996"/>
    </location>
</feature>
<comment type="catalytic activity">
    <reaction evidence="4 5">
        <text>L-glutamate 5-semialdehyde + NAD(+) + H2O = L-glutamate + NADH + 2 H(+)</text>
        <dbReference type="Rhea" id="RHEA:30235"/>
        <dbReference type="ChEBI" id="CHEBI:15377"/>
        <dbReference type="ChEBI" id="CHEBI:15378"/>
        <dbReference type="ChEBI" id="CHEBI:29985"/>
        <dbReference type="ChEBI" id="CHEBI:57540"/>
        <dbReference type="ChEBI" id="CHEBI:57945"/>
        <dbReference type="ChEBI" id="CHEBI:58066"/>
        <dbReference type="EC" id="1.2.1.88"/>
    </reaction>
</comment>
<dbReference type="InterPro" id="IPR050485">
    <property type="entry name" value="Proline_metab_enzyme"/>
</dbReference>
<evidence type="ECO:0000256" key="3">
    <source>
        <dbReference type="ARBA" id="ARBA00023027"/>
    </source>
</evidence>
<dbReference type="InterPro" id="IPR016160">
    <property type="entry name" value="Ald_DH_CS_CYS"/>
</dbReference>
<dbReference type="InterPro" id="IPR029041">
    <property type="entry name" value="FAD-linked_oxidoreductase-like"/>
</dbReference>
<dbReference type="InterPro" id="IPR016163">
    <property type="entry name" value="Ald_DH_C"/>
</dbReference>
<gene>
    <name evidence="9" type="ORF">NQX30_05190</name>
</gene>
<dbReference type="EC" id="1.5.5.2" evidence="5"/>
<proteinExistence type="inferred from homology"/>
<evidence type="ECO:0000313" key="10">
    <source>
        <dbReference type="Proteomes" id="UP001168167"/>
    </source>
</evidence>
<reference evidence="9" key="1">
    <citation type="submission" date="2022-08" db="EMBL/GenBank/DDBJ databases">
        <authorList>
            <person name="Dzunkova M."/>
            <person name="La Clair J."/>
            <person name="Tyml T."/>
            <person name="Doud D."/>
            <person name="Schulz F."/>
            <person name="Piquer S."/>
            <person name="Porcel Sanchis D."/>
            <person name="Osborn A."/>
            <person name="Robinson D."/>
            <person name="Louie K.B."/>
            <person name="Bowen B.P."/>
            <person name="Bowers R."/>
            <person name="Lee J."/>
            <person name="Arnau Llombart V."/>
            <person name="Diaz Villanueva W."/>
            <person name="Gosliner T."/>
            <person name="Northen T."/>
            <person name="Cheng J.-F."/>
            <person name="Burkart M.D."/>
            <person name="Woyke T."/>
        </authorList>
    </citation>
    <scope>NUCLEOTIDE SEQUENCE</scope>
    <source>
        <strain evidence="9">Df01</strain>
    </source>
</reference>
<dbReference type="CDD" id="cd07125">
    <property type="entry name" value="ALDH_PutA-P5CDH"/>
    <property type="match status" value="1"/>
</dbReference>
<keyword evidence="10" id="KW-1185">Reference proteome</keyword>
<keyword evidence="5" id="KW-0678">Repressor</keyword>
<evidence type="ECO:0000259" key="6">
    <source>
        <dbReference type="Pfam" id="PF00171"/>
    </source>
</evidence>
<comment type="caution">
    <text evidence="9">The sequence shown here is derived from an EMBL/GenBank/DDBJ whole genome shotgun (WGS) entry which is preliminary data.</text>
</comment>
<dbReference type="PANTHER" id="PTHR42862:SF1">
    <property type="entry name" value="DELTA-1-PYRROLINE-5-CARBOXYLATE DEHYDROGENASE 2, ISOFORM A-RELATED"/>
    <property type="match status" value="1"/>
</dbReference>
<dbReference type="Proteomes" id="UP001168167">
    <property type="component" value="Unassembled WGS sequence"/>
</dbReference>
<dbReference type="SUPFAM" id="SSF81935">
    <property type="entry name" value="N-terminal domain of bifunctional PutA protein"/>
    <property type="match status" value="1"/>
</dbReference>
<evidence type="ECO:0000256" key="2">
    <source>
        <dbReference type="ARBA" id="ARBA00023002"/>
    </source>
</evidence>
<keyword evidence="3 5" id="KW-0520">NAD</keyword>
<dbReference type="GO" id="GO:0003842">
    <property type="term" value="F:L-glutamate gamma-semialdehyde dehydrogenase activity"/>
    <property type="evidence" value="ECO:0007669"/>
    <property type="project" value="UniProtKB-EC"/>
</dbReference>
<keyword evidence="2 5" id="KW-0560">Oxidoreductase</keyword>
<feature type="domain" description="Proline dehydrogenase" evidence="7">
    <location>
        <begin position="186"/>
        <end position="486"/>
    </location>
</feature>